<feature type="chain" id="PRO_5030508922" evidence="6">
    <location>
        <begin position="27"/>
        <end position="1381"/>
    </location>
</feature>
<feature type="active site" description="Nucleophile" evidence="4">
    <location>
        <position position="665"/>
    </location>
</feature>
<dbReference type="GO" id="GO:0016985">
    <property type="term" value="F:mannan endo-1,4-beta-mannosidase activity"/>
    <property type="evidence" value="ECO:0007669"/>
    <property type="project" value="UniProtKB-EC"/>
</dbReference>
<sequence>MKKVRKWVAGAIAPMLVLSLAMPVIAQTKTTDTQGHWAQAAIERWQSNGVINGYSDGSFRPNRTINRAELVTIINASLGFRSQSEQPFSDVAASAWYAEAVSAAREAGYFEGYPSNVAKPLDAVTRQDAVVLLAKAFHLKAVGSASFKDEADIAVYAKEAVDALSSVLEGYGDGSFKPRNPLTRAELVAVIDKLVAGYYPKAGEFAGGSIAGNVVVNQADVVLKDMTINGNLYVTAAVADGDAKLVNVTVNGETYVWGGGENTVSFDHSALAGVEVERKDGPVRVHFSQGSSAQRVTANGIFTLELDADTGVGELTLRAGAQGSAIKGLGDVKKAVVQADDVKLNGANLPKGEAAIKDGKAVNASSGGTGSGGSGGDNGGGSAERVENLVDPDATAFTKSLFAYLDDVRGQQMLFGQQHVTTEGISFINTTETQSDVKKAVGDFPAVFGWDTGSLEGKEKPGVTGDTEQSRINLAAKMKEAHELGGIVALSTHFPNFVTGGGFNDTAGSVVQHILPGGDKNSEFNAYLDLIAELANNLKDDNGELIPILFRPFHEQNGGWFWWGAKTTTVSEYIEIYRYTVEYLRDKKNVHSLLYVYSPNGAFSGSEDTYLTTYPGDDYVDILGMDQYDNQQNPGSDTFLSLLVNDLAMISRLADSKGKIATFSEFGYSPQGMLTQGNVDLNWFTKVLAAIKADPDARRISYMQTWANFHLNGNLFVPYRDAPALGDHELLDDLVAFYNDPYTAFAAEVGDVYGMQVRAAEEKPSLHIVSPVDQSTVKETDTLIRARVLHAAPSKVVYVAEGSASEIPMSLDEDGYYSASWSPAGEQNGKTASVTVKVYKQGGVVLEQSVLAFVKVDELPLRSYTFDEQINGIQNNGTWPAAMGLSLAHALIGGNGMLQLNVTGAVPGDNWQEFKLELTDAATAVPLASVNRVKWDVWIPASAGAAGANASLRTVVMLPPDWSDEGKYGMLTTEEKLSELDTVTIDGVAYARYTAVVNLNDAAKSAEATSIALSLIGSGLQLDGPIYVDNIELISSYFEAPIIPSLVDDFEGYQGVNAALQAKFVKAGGDTVVVSLDPSHESGGEYAMRFDYTLGGSGYAGITKGLGGVDWSAFNKLKFWIVPDGSNQKLVIQLRVDGVSYEAYPSLAGTTGEWVSLHFNEFAVAPWDTGNAGKKINKASLKNVQDFNIYVNAVSGAMLSSSLYFDDIEAINDGGGGVPNGGNGAGSTPSPAGVLYDFESETSGFNVESNEASAMAPAITADAATSGTHSLSASFSLAGTGFELAKVSALDLSAVDAVSAKVKLSAGTANVRLYMKTGAGWSWYDSGTAVSVDSTEFKTLYIPLNGIADRDAVKAIGIKIEPTDGSGEAFVYMDEITLNVS</sequence>
<dbReference type="Gene3D" id="2.60.40.10">
    <property type="entry name" value="Immunoglobulins"/>
    <property type="match status" value="1"/>
</dbReference>
<dbReference type="GO" id="GO:0006080">
    <property type="term" value="P:substituted mannan metabolic process"/>
    <property type="evidence" value="ECO:0007669"/>
    <property type="project" value="InterPro"/>
</dbReference>
<feature type="compositionally biased region" description="Gly residues" evidence="5">
    <location>
        <begin position="367"/>
        <end position="382"/>
    </location>
</feature>
<dbReference type="RefSeq" id="WP_183564385.1">
    <property type="nucleotide sequence ID" value="NZ_CBCSLB010000033.1"/>
</dbReference>
<dbReference type="InterPro" id="IPR049475">
    <property type="entry name" value="Mann_GBD_bact"/>
</dbReference>
<dbReference type="Gene3D" id="2.60.120.430">
    <property type="entry name" value="Galactose-binding lectin"/>
    <property type="match status" value="1"/>
</dbReference>
<feature type="domain" description="GH26" evidence="8">
    <location>
        <begin position="396"/>
        <end position="747"/>
    </location>
</feature>
<keyword evidence="3 4" id="KW-0326">Glycosidase</keyword>
<feature type="region of interest" description="Disordered" evidence="5">
    <location>
        <begin position="360"/>
        <end position="385"/>
    </location>
</feature>
<evidence type="ECO:0000256" key="2">
    <source>
        <dbReference type="ARBA" id="ARBA00022801"/>
    </source>
</evidence>
<dbReference type="GO" id="GO:0008810">
    <property type="term" value="F:cellulase activity"/>
    <property type="evidence" value="ECO:0007669"/>
    <property type="project" value="InterPro"/>
</dbReference>
<evidence type="ECO:0000313" key="9">
    <source>
        <dbReference type="EMBL" id="MBB3153221.1"/>
    </source>
</evidence>
<protein>
    <submittedName>
        <fullName evidence="9">Mannan endo-1,4-beta-mannosidase</fullName>
        <ecNumber evidence="9">3.2.1.78</ecNumber>
    </submittedName>
</protein>
<dbReference type="InterPro" id="IPR013783">
    <property type="entry name" value="Ig-like_fold"/>
</dbReference>
<dbReference type="Pfam" id="PF00395">
    <property type="entry name" value="SLH"/>
    <property type="match status" value="3"/>
</dbReference>
<dbReference type="Gene3D" id="2.60.120.260">
    <property type="entry name" value="Galactose-binding domain-like"/>
    <property type="match status" value="2"/>
</dbReference>
<dbReference type="EMBL" id="JACHXW010000009">
    <property type="protein sequence ID" value="MBB3153221.1"/>
    <property type="molecule type" value="Genomic_DNA"/>
</dbReference>
<dbReference type="Pfam" id="PF21253">
    <property type="entry name" value="Mann_GBD_bact"/>
    <property type="match status" value="1"/>
</dbReference>
<keyword evidence="6" id="KW-0732">Signal</keyword>
<dbReference type="InterPro" id="IPR008979">
    <property type="entry name" value="Galactose-bd-like_sf"/>
</dbReference>
<keyword evidence="2 4" id="KW-0378">Hydrolase</keyword>
<dbReference type="PROSITE" id="PS51272">
    <property type="entry name" value="SLH"/>
    <property type="match status" value="2"/>
</dbReference>
<dbReference type="InterPro" id="IPR000805">
    <property type="entry name" value="Glyco_hydro_26"/>
</dbReference>
<accession>A0A7W5GAY1</accession>
<dbReference type="InterPro" id="IPR005087">
    <property type="entry name" value="CBM11"/>
</dbReference>
<evidence type="ECO:0000313" key="10">
    <source>
        <dbReference type="Proteomes" id="UP000518605"/>
    </source>
</evidence>
<dbReference type="Gene3D" id="3.20.20.80">
    <property type="entry name" value="Glycosidases"/>
    <property type="match status" value="1"/>
</dbReference>
<dbReference type="Proteomes" id="UP000518605">
    <property type="component" value="Unassembled WGS sequence"/>
</dbReference>
<dbReference type="InterPro" id="IPR015295">
    <property type="entry name" value="CBM27"/>
</dbReference>
<evidence type="ECO:0000256" key="1">
    <source>
        <dbReference type="ARBA" id="ARBA00007754"/>
    </source>
</evidence>
<keyword evidence="10" id="KW-1185">Reference proteome</keyword>
<dbReference type="PANTHER" id="PTHR40079">
    <property type="entry name" value="MANNAN ENDO-1,4-BETA-MANNOSIDASE E-RELATED"/>
    <property type="match status" value="1"/>
</dbReference>
<evidence type="ECO:0000256" key="3">
    <source>
        <dbReference type="ARBA" id="ARBA00023295"/>
    </source>
</evidence>
<organism evidence="9 10">
    <name type="scientific">Paenibacillus endophyticus</name>
    <dbReference type="NCBI Taxonomy" id="1294268"/>
    <lineage>
        <taxon>Bacteria</taxon>
        <taxon>Bacillati</taxon>
        <taxon>Bacillota</taxon>
        <taxon>Bacilli</taxon>
        <taxon>Bacillales</taxon>
        <taxon>Paenibacillaceae</taxon>
        <taxon>Paenibacillus</taxon>
    </lineage>
</organism>
<evidence type="ECO:0000256" key="4">
    <source>
        <dbReference type="PROSITE-ProRule" id="PRU01100"/>
    </source>
</evidence>
<dbReference type="GO" id="GO:0030245">
    <property type="term" value="P:cellulose catabolic process"/>
    <property type="evidence" value="ECO:0007669"/>
    <property type="project" value="InterPro"/>
</dbReference>
<dbReference type="Pfam" id="PF09212">
    <property type="entry name" value="CBM27"/>
    <property type="match status" value="1"/>
</dbReference>
<reference evidence="9 10" key="1">
    <citation type="submission" date="2020-08" db="EMBL/GenBank/DDBJ databases">
        <title>Genomic Encyclopedia of Type Strains, Phase III (KMG-III): the genomes of soil and plant-associated and newly described type strains.</title>
        <authorList>
            <person name="Whitman W."/>
        </authorList>
    </citation>
    <scope>NUCLEOTIDE SEQUENCE [LARGE SCALE GENOMIC DNA]</scope>
    <source>
        <strain evidence="9 10">CECT 8234</strain>
    </source>
</reference>
<dbReference type="Pfam" id="PF02156">
    <property type="entry name" value="Glyco_hydro_26"/>
    <property type="match status" value="1"/>
</dbReference>
<gene>
    <name evidence="9" type="ORF">FHS16_003283</name>
</gene>
<feature type="active site" description="Proton donor" evidence="4">
    <location>
        <position position="555"/>
    </location>
</feature>
<dbReference type="EC" id="3.2.1.78" evidence="9"/>
<feature type="domain" description="SLH" evidence="7">
    <location>
        <begin position="89"/>
        <end position="147"/>
    </location>
</feature>
<dbReference type="Pfam" id="PF17957">
    <property type="entry name" value="Big_7"/>
    <property type="match status" value="1"/>
</dbReference>
<dbReference type="InterPro" id="IPR001119">
    <property type="entry name" value="SLH_dom"/>
</dbReference>
<dbReference type="Pfam" id="PF03425">
    <property type="entry name" value="CBM_11"/>
    <property type="match status" value="1"/>
</dbReference>
<evidence type="ECO:0000256" key="6">
    <source>
        <dbReference type="SAM" id="SignalP"/>
    </source>
</evidence>
<feature type="domain" description="SLH" evidence="7">
    <location>
        <begin position="25"/>
        <end position="88"/>
    </location>
</feature>
<dbReference type="InterPro" id="IPR022790">
    <property type="entry name" value="GH26_dom"/>
</dbReference>
<dbReference type="PROSITE" id="PS51764">
    <property type="entry name" value="GH26"/>
    <property type="match status" value="1"/>
</dbReference>
<dbReference type="PANTHER" id="PTHR40079:SF4">
    <property type="entry name" value="GH26 DOMAIN-CONTAINING PROTEIN-RELATED"/>
    <property type="match status" value="1"/>
</dbReference>
<dbReference type="SUPFAM" id="SSF49785">
    <property type="entry name" value="Galactose-binding domain-like"/>
    <property type="match status" value="3"/>
</dbReference>
<proteinExistence type="inferred from homology"/>
<dbReference type="SUPFAM" id="SSF51445">
    <property type="entry name" value="(Trans)glycosidases"/>
    <property type="match status" value="1"/>
</dbReference>
<comment type="similarity">
    <text evidence="1 4">Belongs to the glycosyl hydrolase 26 family.</text>
</comment>
<evidence type="ECO:0000256" key="5">
    <source>
        <dbReference type="SAM" id="MobiDB-lite"/>
    </source>
</evidence>
<evidence type="ECO:0000259" key="7">
    <source>
        <dbReference type="PROSITE" id="PS51272"/>
    </source>
</evidence>
<comment type="caution">
    <text evidence="9">The sequence shown here is derived from an EMBL/GenBank/DDBJ whole genome shotgun (WGS) entry which is preliminary data.</text>
</comment>
<feature type="signal peptide" evidence="6">
    <location>
        <begin position="1"/>
        <end position="26"/>
    </location>
</feature>
<dbReference type="PRINTS" id="PR00739">
    <property type="entry name" value="GLHYDRLASE26"/>
</dbReference>
<name>A0A7W5GAY1_9BACL</name>
<dbReference type="InterPro" id="IPR017853">
    <property type="entry name" value="GH"/>
</dbReference>
<evidence type="ECO:0000259" key="8">
    <source>
        <dbReference type="PROSITE" id="PS51764"/>
    </source>
</evidence>